<dbReference type="SUPFAM" id="SSF81631">
    <property type="entry name" value="PAP/OAS1 substrate-binding domain"/>
    <property type="match status" value="1"/>
</dbReference>
<dbReference type="Proteomes" id="UP001172159">
    <property type="component" value="Unassembled WGS sequence"/>
</dbReference>
<feature type="compositionally biased region" description="Pro residues" evidence="10">
    <location>
        <begin position="70"/>
        <end position="80"/>
    </location>
</feature>
<sequence>MAQPPPGQAGQGLEHRLGNLTIQNQGPSNDQQEVVAETQIGQDSSGQKRQKRLNQAQRRQMSAQLTIPIDPRPQPLPPPAHRPHHNHQNQNQHQRQNQQQHQYGHGRGHQPQGSGSGPFQPQGQAHRPHSATFRPSSQGQGVPYTQPRHQASRSYHGPMAVPDPMSSPTGQYPVAPNAPALPSPMRPDLQSHRFRNRPPRSPGHQSMGGGYGTTGEVLAQAQYLETICNTIIANAEIDVDDIREKENFRARIEVVARNVIAQFENSQAAQHWFPPESVQLKCFGSLMSGFATKDADMDLGLLSPLSRPQPEASDSPIPRLIEKAFLDLGLGARLLSRTRVPIIKVCERPPEDLRAALVEERARWERGAEDEVDVEEVHDEVEPPDDGEIRTPAHGVGESEASTPEKLLESLQQEGRSLSNYYTAAKRVLRKLGGHDLTHSNISTIKPADIEILNRVCLAFVQGLTNHKVRDTLLRCKSLNQYDLLVTRLPRTLFGVGFQIEGQTMVESWEDRTVREKNDDLEQRAFDCLSRWTQLQYRNSFGQDPLAYQKEIQNHVDQLKRIPSLALLHLAQAPHESAAAYHKRAHKLLLDLGASDTPSACDSMLPIIIRHYISGITNPDIQEQVDEFSRSQDALTLEAVARKHKILQLAHDYEMCLQKGLYQEPAASFVKCYIALLRGPMSKDKKGLIILLPDESAELMSTLKQLGDPAGKSPNQPRDPFRDRLEFPKSGVGVQCDINFSAHLALQNTTLLRCYSHCDPRVRPLVLFVKHWAKVRHINTPYRGTLGSYGYALMMLHYLINVAQPFVLPNLQQLAQPPNPNMTPAEYEQTVMCKGYNVQFWRNEAEIQRLAQEKSLTQNRESIGELLRGFFEYYAVFNHRTGRGFDWGRDVISLRTHGGLLSKQEKGWTGAKTVLEVKDTSNSAAPGVVGSGGIPTPLTPQNVGAPAGQGYKEVRYRYLFAIEDPFELDHNVARTVTHNGIVRIRDEFRRAWGLIKGAGGGEGGLGGVREELLEDLSVAWERRDREEFEGLLGELHGLGG</sequence>
<feature type="domain" description="PAP-associated" evidence="11">
    <location>
        <begin position="862"/>
        <end position="909"/>
    </location>
</feature>
<dbReference type="GO" id="GO:0010605">
    <property type="term" value="P:negative regulation of macromolecule metabolic process"/>
    <property type="evidence" value="ECO:0007669"/>
    <property type="project" value="UniProtKB-ARBA"/>
</dbReference>
<protein>
    <recommendedName>
        <fullName evidence="5">polynucleotide adenylyltransferase</fullName>
        <ecNumber evidence="5">2.7.7.19</ecNumber>
    </recommendedName>
</protein>
<comment type="caution">
    <text evidence="13">The sequence shown here is derived from an EMBL/GenBank/DDBJ whole genome shotgun (WGS) entry which is preliminary data.</text>
</comment>
<dbReference type="GO" id="GO:0046872">
    <property type="term" value="F:metal ion binding"/>
    <property type="evidence" value="ECO:0007669"/>
    <property type="project" value="UniProtKB-KW"/>
</dbReference>
<evidence type="ECO:0000256" key="1">
    <source>
        <dbReference type="ARBA" id="ARBA00001936"/>
    </source>
</evidence>
<feature type="compositionally biased region" description="Low complexity" evidence="10">
    <location>
        <begin position="88"/>
        <end position="124"/>
    </location>
</feature>
<evidence type="ECO:0000313" key="13">
    <source>
        <dbReference type="EMBL" id="KAK0735844.1"/>
    </source>
</evidence>
<dbReference type="Gene3D" id="1.10.1410.10">
    <property type="match status" value="1"/>
</dbReference>
<feature type="compositionally biased region" description="Acidic residues" evidence="10">
    <location>
        <begin position="370"/>
        <end position="386"/>
    </location>
</feature>
<reference evidence="13" key="1">
    <citation type="submission" date="2023-06" db="EMBL/GenBank/DDBJ databases">
        <title>Genome-scale phylogeny and comparative genomics of the fungal order Sordariales.</title>
        <authorList>
            <consortium name="Lawrence Berkeley National Laboratory"/>
            <person name="Hensen N."/>
            <person name="Bonometti L."/>
            <person name="Westerberg I."/>
            <person name="Brannstrom I.O."/>
            <person name="Guillou S."/>
            <person name="Cros-Aarteil S."/>
            <person name="Calhoun S."/>
            <person name="Haridas S."/>
            <person name="Kuo A."/>
            <person name="Mondo S."/>
            <person name="Pangilinan J."/>
            <person name="Riley R."/>
            <person name="Labutti K."/>
            <person name="Andreopoulos B."/>
            <person name="Lipzen A."/>
            <person name="Chen C."/>
            <person name="Yanf M."/>
            <person name="Daum C."/>
            <person name="Ng V."/>
            <person name="Clum A."/>
            <person name="Steindorff A."/>
            <person name="Ohm R."/>
            <person name="Martin F."/>
            <person name="Silar P."/>
            <person name="Natvig D."/>
            <person name="Lalanne C."/>
            <person name="Gautier V."/>
            <person name="Ament-Velasquez S.L."/>
            <person name="Kruys A."/>
            <person name="Hutchinson M.I."/>
            <person name="Powell A.J."/>
            <person name="Barry K."/>
            <person name="Miller A.N."/>
            <person name="Grigoriev I.V."/>
            <person name="Debuchy R."/>
            <person name="Gladieux P."/>
            <person name="Thoren M.H."/>
            <person name="Johannesson H."/>
        </authorList>
    </citation>
    <scope>NUCLEOTIDE SEQUENCE</scope>
    <source>
        <strain evidence="13">CBS 540.89</strain>
    </source>
</reference>
<dbReference type="EMBL" id="JAUKTV010000007">
    <property type="protein sequence ID" value="KAK0735844.1"/>
    <property type="molecule type" value="Genomic_DNA"/>
</dbReference>
<dbReference type="PANTHER" id="PTHR12271">
    <property type="entry name" value="POLY A POLYMERASE CID PAP -RELATED"/>
    <property type="match status" value="1"/>
</dbReference>
<name>A0AA40EBX8_9PEZI</name>
<evidence type="ECO:0000256" key="7">
    <source>
        <dbReference type="ARBA" id="ARBA00022679"/>
    </source>
</evidence>
<dbReference type="InterPro" id="IPR002058">
    <property type="entry name" value="PAP_assoc"/>
</dbReference>
<dbReference type="Pfam" id="PF22600">
    <property type="entry name" value="MTPAP-like_central"/>
    <property type="match status" value="1"/>
</dbReference>
<keyword evidence="8" id="KW-0479">Metal-binding</keyword>
<comment type="cofactor">
    <cofactor evidence="2">
        <name>Mg(2+)</name>
        <dbReference type="ChEBI" id="CHEBI:18420"/>
    </cofactor>
</comment>
<evidence type="ECO:0000256" key="3">
    <source>
        <dbReference type="ARBA" id="ARBA00004496"/>
    </source>
</evidence>
<dbReference type="GO" id="GO:0031123">
    <property type="term" value="P:RNA 3'-end processing"/>
    <property type="evidence" value="ECO:0007669"/>
    <property type="project" value="TreeGrafter"/>
</dbReference>
<dbReference type="GO" id="GO:0005737">
    <property type="term" value="C:cytoplasm"/>
    <property type="evidence" value="ECO:0007669"/>
    <property type="project" value="UniProtKB-SubCell"/>
</dbReference>
<feature type="domain" description="Poly(A) RNA polymerase mitochondrial-like central palm" evidence="12">
    <location>
        <begin position="235"/>
        <end position="348"/>
    </location>
</feature>
<dbReference type="EC" id="2.7.7.19" evidence="5"/>
<gene>
    <name evidence="13" type="ORF">B0T21DRAFT_442826</name>
</gene>
<evidence type="ECO:0000313" key="14">
    <source>
        <dbReference type="Proteomes" id="UP001172159"/>
    </source>
</evidence>
<evidence type="ECO:0000256" key="4">
    <source>
        <dbReference type="ARBA" id="ARBA00008593"/>
    </source>
</evidence>
<dbReference type="Pfam" id="PF03828">
    <property type="entry name" value="PAP_assoc"/>
    <property type="match status" value="1"/>
</dbReference>
<feature type="compositionally biased region" description="Polar residues" evidence="10">
    <location>
        <begin position="20"/>
        <end position="32"/>
    </location>
</feature>
<keyword evidence="9" id="KW-0460">Magnesium</keyword>
<dbReference type="GO" id="GO:0050265">
    <property type="term" value="F:RNA uridylyltransferase activity"/>
    <property type="evidence" value="ECO:0007669"/>
    <property type="project" value="TreeGrafter"/>
</dbReference>
<evidence type="ECO:0000256" key="10">
    <source>
        <dbReference type="SAM" id="MobiDB-lite"/>
    </source>
</evidence>
<feature type="compositionally biased region" description="Polar residues" evidence="10">
    <location>
        <begin position="39"/>
        <end position="65"/>
    </location>
</feature>
<feature type="region of interest" description="Disordered" evidence="10">
    <location>
        <begin position="368"/>
        <end position="404"/>
    </location>
</feature>
<comment type="similarity">
    <text evidence="4">Belongs to the DNA polymerase type-B-like family.</text>
</comment>
<evidence type="ECO:0000256" key="5">
    <source>
        <dbReference type="ARBA" id="ARBA00012388"/>
    </source>
</evidence>
<dbReference type="InterPro" id="IPR043519">
    <property type="entry name" value="NT_sf"/>
</dbReference>
<comment type="cofactor">
    <cofactor evidence="1">
        <name>Mn(2+)</name>
        <dbReference type="ChEBI" id="CHEBI:29035"/>
    </cofactor>
</comment>
<keyword evidence="6" id="KW-0963">Cytoplasm</keyword>
<evidence type="ECO:0000256" key="9">
    <source>
        <dbReference type="ARBA" id="ARBA00022842"/>
    </source>
</evidence>
<evidence type="ECO:0000256" key="6">
    <source>
        <dbReference type="ARBA" id="ARBA00022490"/>
    </source>
</evidence>
<evidence type="ECO:0000259" key="11">
    <source>
        <dbReference type="Pfam" id="PF03828"/>
    </source>
</evidence>
<dbReference type="PANTHER" id="PTHR12271:SF40">
    <property type="entry name" value="POLY(A) RNA POLYMERASE GLD2"/>
    <property type="match status" value="1"/>
</dbReference>
<keyword evidence="7" id="KW-0808">Transferase</keyword>
<dbReference type="SUPFAM" id="SSF81301">
    <property type="entry name" value="Nucleotidyltransferase"/>
    <property type="match status" value="1"/>
</dbReference>
<dbReference type="Gene3D" id="3.30.460.10">
    <property type="entry name" value="Beta Polymerase, domain 2"/>
    <property type="match status" value="1"/>
</dbReference>
<dbReference type="AlphaFoldDB" id="A0AA40EBX8"/>
<comment type="subcellular location">
    <subcellularLocation>
        <location evidence="3">Cytoplasm</location>
    </subcellularLocation>
</comment>
<proteinExistence type="inferred from homology"/>
<organism evidence="13 14">
    <name type="scientific">Apiosordaria backusii</name>
    <dbReference type="NCBI Taxonomy" id="314023"/>
    <lineage>
        <taxon>Eukaryota</taxon>
        <taxon>Fungi</taxon>
        <taxon>Dikarya</taxon>
        <taxon>Ascomycota</taxon>
        <taxon>Pezizomycotina</taxon>
        <taxon>Sordariomycetes</taxon>
        <taxon>Sordariomycetidae</taxon>
        <taxon>Sordariales</taxon>
        <taxon>Lasiosphaeriaceae</taxon>
        <taxon>Apiosordaria</taxon>
    </lineage>
</organism>
<dbReference type="InterPro" id="IPR054708">
    <property type="entry name" value="MTPAP-like_central"/>
</dbReference>
<evidence type="ECO:0000256" key="8">
    <source>
        <dbReference type="ARBA" id="ARBA00022723"/>
    </source>
</evidence>
<dbReference type="GO" id="GO:1990817">
    <property type="term" value="F:poly(A) RNA polymerase activity"/>
    <property type="evidence" value="ECO:0007669"/>
    <property type="project" value="UniProtKB-EC"/>
</dbReference>
<keyword evidence="14" id="KW-1185">Reference proteome</keyword>
<feature type="region of interest" description="Disordered" evidence="10">
    <location>
        <begin position="1"/>
        <end position="213"/>
    </location>
</feature>
<evidence type="ECO:0000259" key="12">
    <source>
        <dbReference type="Pfam" id="PF22600"/>
    </source>
</evidence>
<accession>A0AA40EBX8</accession>
<evidence type="ECO:0000256" key="2">
    <source>
        <dbReference type="ARBA" id="ARBA00001946"/>
    </source>
</evidence>